<feature type="domain" description="Glycosyl transferase family 1" evidence="2">
    <location>
        <begin position="25"/>
        <end position="134"/>
    </location>
</feature>
<sequence length="156" mass="17228">AMIQAGIPLVCVGKALSEPATNNSWHREFKEFLQIIHGERLFTCLGFVPDDELIWLYRNALCNVLVSRDEGFGYSYAESALCGTPSVLSDIPVLREVAGETALFAPTNDVQQIARAITDYTNTNARENIAARAKLKAMAFNTEAFVKGFKNVINQL</sequence>
<name>A0A2M8KRZ5_9BACT</name>
<dbReference type="EMBL" id="PFED01000141">
    <property type="protein sequence ID" value="PJE62704.1"/>
    <property type="molecule type" value="Genomic_DNA"/>
</dbReference>
<dbReference type="PANTHER" id="PTHR46401">
    <property type="entry name" value="GLYCOSYLTRANSFERASE WBBK-RELATED"/>
    <property type="match status" value="1"/>
</dbReference>
<keyword evidence="1" id="KW-0808">Transferase</keyword>
<gene>
    <name evidence="3" type="ORF">COU88_03540</name>
</gene>
<comment type="caution">
    <text evidence="3">The sequence shown here is derived from an EMBL/GenBank/DDBJ whole genome shotgun (WGS) entry which is preliminary data.</text>
</comment>
<evidence type="ECO:0000256" key="1">
    <source>
        <dbReference type="ARBA" id="ARBA00022679"/>
    </source>
</evidence>
<evidence type="ECO:0000313" key="4">
    <source>
        <dbReference type="Proteomes" id="UP000229554"/>
    </source>
</evidence>
<dbReference type="GO" id="GO:0016757">
    <property type="term" value="F:glycosyltransferase activity"/>
    <property type="evidence" value="ECO:0007669"/>
    <property type="project" value="InterPro"/>
</dbReference>
<dbReference type="SUPFAM" id="SSF53756">
    <property type="entry name" value="UDP-Glycosyltransferase/glycogen phosphorylase"/>
    <property type="match status" value="1"/>
</dbReference>
<dbReference type="InterPro" id="IPR001296">
    <property type="entry name" value="Glyco_trans_1"/>
</dbReference>
<dbReference type="PANTHER" id="PTHR46401:SF2">
    <property type="entry name" value="GLYCOSYLTRANSFERASE WBBK-RELATED"/>
    <property type="match status" value="1"/>
</dbReference>
<dbReference type="Pfam" id="PF00534">
    <property type="entry name" value="Glycos_transf_1"/>
    <property type="match status" value="1"/>
</dbReference>
<reference evidence="4" key="1">
    <citation type="submission" date="2017-09" db="EMBL/GenBank/DDBJ databases">
        <title>Depth-based differentiation of microbial function through sediment-hosted aquifers and enrichment of novel symbionts in the deep terrestrial subsurface.</title>
        <authorList>
            <person name="Probst A.J."/>
            <person name="Ladd B."/>
            <person name="Jarett J.K."/>
            <person name="Geller-Mcgrath D.E."/>
            <person name="Sieber C.M.K."/>
            <person name="Emerson J.B."/>
            <person name="Anantharaman K."/>
            <person name="Thomas B.C."/>
            <person name="Malmstrom R."/>
            <person name="Stieglmeier M."/>
            <person name="Klingl A."/>
            <person name="Woyke T."/>
            <person name="Ryan C.M."/>
            <person name="Banfield J.F."/>
        </authorList>
    </citation>
    <scope>NUCLEOTIDE SEQUENCE [LARGE SCALE GENOMIC DNA]</scope>
</reference>
<dbReference type="Proteomes" id="UP000229554">
    <property type="component" value="Unassembled WGS sequence"/>
</dbReference>
<organism evidence="3 4">
    <name type="scientific">Candidatus Roizmanbacteria bacterium CG10_big_fil_rev_8_21_14_0_10_39_6</name>
    <dbReference type="NCBI Taxonomy" id="1974853"/>
    <lineage>
        <taxon>Bacteria</taxon>
        <taxon>Candidatus Roizmaniibacteriota</taxon>
    </lineage>
</organism>
<dbReference type="AlphaFoldDB" id="A0A2M8KRZ5"/>
<feature type="non-terminal residue" evidence="3">
    <location>
        <position position="1"/>
    </location>
</feature>
<dbReference type="Gene3D" id="3.40.50.2000">
    <property type="entry name" value="Glycogen Phosphorylase B"/>
    <property type="match status" value="1"/>
</dbReference>
<proteinExistence type="predicted"/>
<evidence type="ECO:0000313" key="3">
    <source>
        <dbReference type="EMBL" id="PJE62704.1"/>
    </source>
</evidence>
<protein>
    <recommendedName>
        <fullName evidence="2">Glycosyl transferase family 1 domain-containing protein</fullName>
    </recommendedName>
</protein>
<accession>A0A2M8KRZ5</accession>
<evidence type="ECO:0000259" key="2">
    <source>
        <dbReference type="Pfam" id="PF00534"/>
    </source>
</evidence>